<evidence type="ECO:0000256" key="1">
    <source>
        <dbReference type="SAM" id="MobiDB-lite"/>
    </source>
</evidence>
<dbReference type="Proteomes" id="UP000186804">
    <property type="component" value="Unassembled WGS sequence"/>
</dbReference>
<dbReference type="PANTHER" id="PTHR33828">
    <property type="entry name" value="OS05G0596200 PROTEIN"/>
    <property type="match status" value="1"/>
</dbReference>
<dbReference type="RefSeq" id="XP_067068224.1">
    <property type="nucleotide sequence ID" value="XM_067211375.1"/>
</dbReference>
<dbReference type="GeneID" id="92365321"/>
<dbReference type="EMBL" id="LRBS01000067">
    <property type="protein sequence ID" value="OII76378.1"/>
    <property type="molecule type" value="Genomic_DNA"/>
</dbReference>
<comment type="caution">
    <text evidence="2">The sequence shown here is derived from an EMBL/GenBank/DDBJ whole genome shotgun (WGS) entry which is preliminary data.</text>
</comment>
<dbReference type="PANTHER" id="PTHR33828:SF2">
    <property type="entry name" value="NUCLEOLIN"/>
    <property type="match status" value="1"/>
</dbReference>
<feature type="region of interest" description="Disordered" evidence="1">
    <location>
        <begin position="48"/>
        <end position="68"/>
    </location>
</feature>
<feature type="region of interest" description="Disordered" evidence="1">
    <location>
        <begin position="1"/>
        <end position="31"/>
    </location>
</feature>
<gene>
    <name evidence="2" type="ORF">cand_011360</name>
</gene>
<dbReference type="AlphaFoldDB" id="A0A1J4MQ62"/>
<name>A0A1J4MQ62_9CRYT</name>
<evidence type="ECO:0000313" key="3">
    <source>
        <dbReference type="Proteomes" id="UP000186804"/>
    </source>
</evidence>
<organism evidence="2 3">
    <name type="scientific">Cryptosporidium andersoni</name>
    <dbReference type="NCBI Taxonomy" id="117008"/>
    <lineage>
        <taxon>Eukaryota</taxon>
        <taxon>Sar</taxon>
        <taxon>Alveolata</taxon>
        <taxon>Apicomplexa</taxon>
        <taxon>Conoidasida</taxon>
        <taxon>Coccidia</taxon>
        <taxon>Eucoccidiorida</taxon>
        <taxon>Eimeriorina</taxon>
        <taxon>Cryptosporidiidae</taxon>
        <taxon>Cryptosporidium</taxon>
    </lineage>
</organism>
<proteinExistence type="predicted"/>
<evidence type="ECO:0000313" key="2">
    <source>
        <dbReference type="EMBL" id="OII76378.1"/>
    </source>
</evidence>
<reference evidence="2 3" key="1">
    <citation type="submission" date="2016-10" db="EMBL/GenBank/DDBJ databases">
        <title>Reductive evolution of mitochondrial metabolism and differential evolution of invasion-related proteins in Cryptosporidium.</title>
        <authorList>
            <person name="Liu S."/>
            <person name="Roellig D.M."/>
            <person name="Guo Y."/>
            <person name="Li N."/>
            <person name="Frace M.A."/>
            <person name="Tang K."/>
            <person name="Zhang L."/>
            <person name="Feng Y."/>
            <person name="Xiao L."/>
        </authorList>
    </citation>
    <scope>NUCLEOTIDE SEQUENCE [LARGE SCALE GENOMIC DNA]</scope>
    <source>
        <strain evidence="2">30847</strain>
    </source>
</reference>
<sequence>MSDLDSDVPLSQKLSVSKRRKSIDKSKNFESDYSEDISLRGGITLNKNKKQKKAKDKKVIKKATKGLVSKKKVPSKASKRIKVVKKPTKENIKSKTNESDIDFSENISGDMHKLFKPGQKYITPPNGDGTRAFYESLYSENPYSLIALRYCVEYGILMGSNHTVALQRLEHLREKGFLKRSGGGIQSNAMQSLQFYDKGLHVKK</sequence>
<dbReference type="VEuPathDB" id="CryptoDB:cand_011360"/>
<protein>
    <submittedName>
        <fullName evidence="2">Uncharacterized protein</fullName>
    </submittedName>
</protein>
<accession>A0A1J4MQ62</accession>
<dbReference type="OrthoDB" id="361835at2759"/>
<keyword evidence="3" id="KW-1185">Reference proteome</keyword>